<gene>
    <name evidence="6" type="ORF">GWI72_10165</name>
</gene>
<dbReference type="InterPro" id="IPR017741">
    <property type="entry name" value="FAD-dependent_OxRdtase_HpnW"/>
</dbReference>
<organism evidence="6 7">
    <name type="scientific">Pannonibacter tanglangensis</name>
    <dbReference type="NCBI Taxonomy" id="2750084"/>
    <lineage>
        <taxon>Bacteria</taxon>
        <taxon>Pseudomonadati</taxon>
        <taxon>Pseudomonadota</taxon>
        <taxon>Alphaproteobacteria</taxon>
        <taxon>Hyphomicrobiales</taxon>
        <taxon>Stappiaceae</taxon>
        <taxon>Pannonibacter</taxon>
    </lineage>
</organism>
<dbReference type="Proteomes" id="UP000586722">
    <property type="component" value="Unassembled WGS sequence"/>
</dbReference>
<dbReference type="NCBIfam" id="TIGR03364">
    <property type="entry name" value="HpnW_proposed"/>
    <property type="match status" value="1"/>
</dbReference>
<keyword evidence="4" id="KW-0560">Oxidoreductase</keyword>
<accession>A0A7X5J9M3</accession>
<name>A0A7X5J9M3_9HYPH</name>
<dbReference type="InterPro" id="IPR006076">
    <property type="entry name" value="FAD-dep_OxRdtase"/>
</dbReference>
<dbReference type="InterPro" id="IPR036188">
    <property type="entry name" value="FAD/NAD-bd_sf"/>
</dbReference>
<proteinExistence type="inferred from homology"/>
<feature type="domain" description="FAD dependent oxidoreductase" evidence="5">
    <location>
        <begin position="5"/>
        <end position="367"/>
    </location>
</feature>
<comment type="caution">
    <text evidence="6">The sequence shown here is derived from an EMBL/GenBank/DDBJ whole genome shotgun (WGS) entry which is preliminary data.</text>
</comment>
<dbReference type="PANTHER" id="PTHR13847">
    <property type="entry name" value="SARCOSINE DEHYDROGENASE-RELATED"/>
    <property type="match status" value="1"/>
</dbReference>
<evidence type="ECO:0000313" key="6">
    <source>
        <dbReference type="EMBL" id="NBN78631.1"/>
    </source>
</evidence>
<evidence type="ECO:0000256" key="1">
    <source>
        <dbReference type="ARBA" id="ARBA00001974"/>
    </source>
</evidence>
<dbReference type="RefSeq" id="WP_161708555.1">
    <property type="nucleotide sequence ID" value="NZ_JAABLQ010000001.1"/>
</dbReference>
<dbReference type="AlphaFoldDB" id="A0A7X5J9M3"/>
<evidence type="ECO:0000256" key="3">
    <source>
        <dbReference type="ARBA" id="ARBA00022630"/>
    </source>
</evidence>
<comment type="cofactor">
    <cofactor evidence="1">
        <name>FAD</name>
        <dbReference type="ChEBI" id="CHEBI:57692"/>
    </cofactor>
</comment>
<dbReference type="EMBL" id="JAABLQ010000001">
    <property type="protein sequence ID" value="NBN78631.1"/>
    <property type="molecule type" value="Genomic_DNA"/>
</dbReference>
<evidence type="ECO:0000256" key="2">
    <source>
        <dbReference type="ARBA" id="ARBA00009410"/>
    </source>
</evidence>
<dbReference type="GO" id="GO:0005737">
    <property type="term" value="C:cytoplasm"/>
    <property type="evidence" value="ECO:0007669"/>
    <property type="project" value="TreeGrafter"/>
</dbReference>
<dbReference type="Pfam" id="PF01266">
    <property type="entry name" value="DAO"/>
    <property type="match status" value="1"/>
</dbReference>
<dbReference type="Gene3D" id="3.30.9.10">
    <property type="entry name" value="D-Amino Acid Oxidase, subunit A, domain 2"/>
    <property type="match status" value="1"/>
</dbReference>
<dbReference type="SUPFAM" id="SSF51905">
    <property type="entry name" value="FAD/NAD(P)-binding domain"/>
    <property type="match status" value="1"/>
</dbReference>
<dbReference type="PANTHER" id="PTHR13847:SF286">
    <property type="entry name" value="D-AMINO ACID DEHYDROGENASE"/>
    <property type="match status" value="1"/>
</dbReference>
<keyword evidence="7" id="KW-1185">Reference proteome</keyword>
<dbReference type="Gene3D" id="3.50.50.60">
    <property type="entry name" value="FAD/NAD(P)-binding domain"/>
    <property type="match status" value="1"/>
</dbReference>
<keyword evidence="3" id="KW-0285">Flavoprotein</keyword>
<comment type="similarity">
    <text evidence="2">Belongs to the DadA oxidoreductase family.</text>
</comment>
<evidence type="ECO:0000313" key="7">
    <source>
        <dbReference type="Proteomes" id="UP000586722"/>
    </source>
</evidence>
<sequence>MTVFDVAIVGAGIVGLAHALAAARRGKTVVVIDRDAQANGASIRNFGFITVSGQEAGDCWSLARRARDVWAEVAGAARIPVLQRGMVMTARRPEAEAVIDAFLATDMGAGCRRLTPDEAAAFVPALRSDRITGAFHSPHELRVESREALPRLAAWLAEVHGVTFLWSTAVTGIDTPRLETSRGPVSAETVIVCPGDDFISLFRDRIETYRPLRCKLQMLRVAPARPVTFQTPVMSDLGLARYKGYADLPEAAALKARLDAEQSAHRAHGVHLIVVQSADGSLVVGDSHHYAPTPDPFAPVEVRDLILDEMDQVLDLPGRTIQEHWIGTYASADDRWRFTDAPDDATRIVVVTAGCGASTAFAIGEETIASLFGQEITA</sequence>
<dbReference type="GO" id="GO:0016491">
    <property type="term" value="F:oxidoreductase activity"/>
    <property type="evidence" value="ECO:0007669"/>
    <property type="project" value="UniProtKB-KW"/>
</dbReference>
<evidence type="ECO:0000259" key="5">
    <source>
        <dbReference type="Pfam" id="PF01266"/>
    </source>
</evidence>
<protein>
    <submittedName>
        <fullName evidence="6">TIGR03364 family FAD-dependent oxidoreductase</fullName>
    </submittedName>
</protein>
<evidence type="ECO:0000256" key="4">
    <source>
        <dbReference type="ARBA" id="ARBA00023002"/>
    </source>
</evidence>
<reference evidence="7" key="1">
    <citation type="submission" date="2020-01" db="EMBL/GenBank/DDBJ databases">
        <authorList>
            <person name="Fang Y."/>
            <person name="Sun R."/>
            <person name="Nie L."/>
            <person name="He J."/>
            <person name="Hao L."/>
            <person name="Wang L."/>
            <person name="Su S."/>
            <person name="Lv E."/>
            <person name="Zhang Z."/>
            <person name="Xie R."/>
            <person name="Liu H."/>
        </authorList>
    </citation>
    <scope>NUCLEOTIDE SEQUENCE [LARGE SCALE GENOMIC DNA]</scope>
    <source>
        <strain evidence="7">XCT-53</strain>
    </source>
</reference>